<dbReference type="InterPro" id="IPR000195">
    <property type="entry name" value="Rab-GAP-TBC_dom"/>
</dbReference>
<name>A0A2B4S3D2_STYPI</name>
<dbReference type="GO" id="GO:0032007">
    <property type="term" value="P:negative regulation of TOR signaling"/>
    <property type="evidence" value="ECO:0007669"/>
    <property type="project" value="TreeGrafter"/>
</dbReference>
<dbReference type="OrthoDB" id="18718at2759"/>
<evidence type="ECO:0000256" key="2">
    <source>
        <dbReference type="ARBA" id="ARBA00004656"/>
    </source>
</evidence>
<comment type="subcellular location">
    <subcellularLocation>
        <location evidence="1">Cytoplasm</location>
        <location evidence="1">Cytosol</location>
    </subcellularLocation>
    <subcellularLocation>
        <location evidence="2">Lysosome membrane</location>
    </subcellularLocation>
</comment>
<dbReference type="Gene3D" id="1.10.472.80">
    <property type="entry name" value="Ypt/Rab-GAP domain of gyp1p, domain 3"/>
    <property type="match status" value="1"/>
</dbReference>
<keyword evidence="8" id="KW-1185">Reference proteome</keyword>
<dbReference type="PANTHER" id="PTHR13530:SF3">
    <property type="entry name" value="TBC1 DOMAIN FAMILY MEMBER 7"/>
    <property type="match status" value="1"/>
</dbReference>
<sequence>MRSVVQVFSEMFEDEVDLYWLSAKFMKCLDQSGLQLEKLANLIQYYLQAEDIQLHKHLSNIGAFDVLPYKRWFESGFAEDISDTSMERIWDKVVSGSSKILVFVAVSLLMDLRKPLLMEKSTQAVERFLCKPVPEDNFEWIVDKAMELWDKYGATVISDAPTMH</sequence>
<dbReference type="InterPro" id="IPR035969">
    <property type="entry name" value="Rab-GAP_TBC_sf"/>
</dbReference>
<dbReference type="Pfam" id="PF00566">
    <property type="entry name" value="RabGAP-TBC"/>
    <property type="match status" value="1"/>
</dbReference>
<comment type="function">
    <text evidence="5">Non-catalytic component of the TSC-TBC complex, a multiprotein complex that acts as a negative regulator of the canonical mTORC1 complex, an evolutionarily conserved central nutrient sensor that stimulates anabolic reactions and macromolecule biosynthesis to promote cellular biomass generation and growth. The TSC-TBC complex acts as a GTPase-activating protein (GAP) for the small GTPase RHEB, a direct activator of the protein kinase activity of mTORC1. In absence of nutrients, the TSC-TBC complex inhibits mTORC1, thereby preventing phosphorylation of ribosomal protein S6 kinase (RPS6KB1 and RPS6KB2) and EIF4EBP1 (4E-BP1) by the mTORC1 signaling. The TSC-TBC complex is inactivated in response to nutrients, relieving inhibition of mTORC1.</text>
</comment>
<dbReference type="GO" id="GO:0005096">
    <property type="term" value="F:GTPase activator activity"/>
    <property type="evidence" value="ECO:0007669"/>
    <property type="project" value="TreeGrafter"/>
</dbReference>
<evidence type="ECO:0000256" key="3">
    <source>
        <dbReference type="ARBA" id="ARBA00015455"/>
    </source>
</evidence>
<evidence type="ECO:0000256" key="4">
    <source>
        <dbReference type="ARBA" id="ARBA00023228"/>
    </source>
</evidence>
<evidence type="ECO:0000313" key="8">
    <source>
        <dbReference type="Proteomes" id="UP000225706"/>
    </source>
</evidence>
<dbReference type="SUPFAM" id="SSF47923">
    <property type="entry name" value="Ypt/Rab-GAP domain of gyp1p"/>
    <property type="match status" value="1"/>
</dbReference>
<dbReference type="STRING" id="50429.A0A2B4S3D2"/>
<evidence type="ECO:0000256" key="1">
    <source>
        <dbReference type="ARBA" id="ARBA00004514"/>
    </source>
</evidence>
<organism evidence="7 8">
    <name type="scientific">Stylophora pistillata</name>
    <name type="common">Smooth cauliflower coral</name>
    <dbReference type="NCBI Taxonomy" id="50429"/>
    <lineage>
        <taxon>Eukaryota</taxon>
        <taxon>Metazoa</taxon>
        <taxon>Cnidaria</taxon>
        <taxon>Anthozoa</taxon>
        <taxon>Hexacorallia</taxon>
        <taxon>Scleractinia</taxon>
        <taxon>Astrocoeniina</taxon>
        <taxon>Pocilloporidae</taxon>
        <taxon>Stylophora</taxon>
    </lineage>
</organism>
<evidence type="ECO:0000256" key="5">
    <source>
        <dbReference type="ARBA" id="ARBA00046045"/>
    </source>
</evidence>
<feature type="domain" description="Rab-GAP TBC" evidence="6">
    <location>
        <begin position="1"/>
        <end position="97"/>
    </location>
</feature>
<keyword evidence="4" id="KW-0458">Lysosome</keyword>
<dbReference type="GO" id="GO:0005765">
    <property type="term" value="C:lysosomal membrane"/>
    <property type="evidence" value="ECO:0007669"/>
    <property type="project" value="UniProtKB-SubCell"/>
</dbReference>
<evidence type="ECO:0000259" key="6">
    <source>
        <dbReference type="PROSITE" id="PS50086"/>
    </source>
</evidence>
<proteinExistence type="predicted"/>
<comment type="caution">
    <text evidence="7">The sequence shown here is derived from an EMBL/GenBank/DDBJ whole genome shotgun (WGS) entry which is preliminary data.</text>
</comment>
<accession>A0A2B4S3D2</accession>
<dbReference type="PANTHER" id="PTHR13530">
    <property type="entry name" value="TBC1 DOMAIN FAMILY MEMBER 7"/>
    <property type="match status" value="1"/>
</dbReference>
<dbReference type="GO" id="GO:0005829">
    <property type="term" value="C:cytosol"/>
    <property type="evidence" value="ECO:0007669"/>
    <property type="project" value="UniProtKB-SubCell"/>
</dbReference>
<dbReference type="EMBL" id="LSMT01000178">
    <property type="protein sequence ID" value="PFX24391.1"/>
    <property type="molecule type" value="Genomic_DNA"/>
</dbReference>
<dbReference type="InterPro" id="IPR039842">
    <property type="entry name" value="TBC1D7"/>
</dbReference>
<dbReference type="FunFam" id="1.10.472.80:FF:000028">
    <property type="entry name" value="TBC1 domain family member 7"/>
    <property type="match status" value="1"/>
</dbReference>
<evidence type="ECO:0000313" key="7">
    <source>
        <dbReference type="EMBL" id="PFX24391.1"/>
    </source>
</evidence>
<dbReference type="PROSITE" id="PS50086">
    <property type="entry name" value="TBC_RABGAP"/>
    <property type="match status" value="1"/>
</dbReference>
<dbReference type="AlphaFoldDB" id="A0A2B4S3D2"/>
<dbReference type="Proteomes" id="UP000225706">
    <property type="component" value="Unassembled WGS sequence"/>
</dbReference>
<protein>
    <recommendedName>
        <fullName evidence="3">TBC1 domain family member 7</fullName>
    </recommendedName>
</protein>
<gene>
    <name evidence="7" type="primary">Tbc1d7</name>
    <name evidence="7" type="ORF">AWC38_SpisGene11022</name>
</gene>
<reference evidence="8" key="1">
    <citation type="journal article" date="2017" name="bioRxiv">
        <title>Comparative analysis of the genomes of Stylophora pistillata and Acropora digitifera provides evidence for extensive differences between species of corals.</title>
        <authorList>
            <person name="Voolstra C.R."/>
            <person name="Li Y."/>
            <person name="Liew Y.J."/>
            <person name="Baumgarten S."/>
            <person name="Zoccola D."/>
            <person name="Flot J.-F."/>
            <person name="Tambutte S."/>
            <person name="Allemand D."/>
            <person name="Aranda M."/>
        </authorList>
    </citation>
    <scope>NUCLEOTIDE SEQUENCE [LARGE SCALE GENOMIC DNA]</scope>
</reference>